<gene>
    <name evidence="1" type="ORF">Aple_052350</name>
</gene>
<proteinExistence type="predicted"/>
<reference evidence="1 2" key="1">
    <citation type="submission" date="2019-10" db="EMBL/GenBank/DDBJ databases">
        <title>Whole genome shotgun sequence of Acrocarpospora pleiomorpha NBRC 16267.</title>
        <authorList>
            <person name="Ichikawa N."/>
            <person name="Kimura A."/>
            <person name="Kitahashi Y."/>
            <person name="Komaki H."/>
            <person name="Oguchi A."/>
        </authorList>
    </citation>
    <scope>NUCLEOTIDE SEQUENCE [LARGE SCALE GENOMIC DNA]</scope>
    <source>
        <strain evidence="1 2">NBRC 16267</strain>
    </source>
</reference>
<sequence>MARLTHRRRDLVLDGFAGDVVFRAKDYYADVVAAPDHATARQIMYWLTAYDSWLVSSPWPYVTMVVV</sequence>
<name>A0A5M3XVA8_9ACTN</name>
<accession>A0A5M3XVA8</accession>
<evidence type="ECO:0000313" key="1">
    <source>
        <dbReference type="EMBL" id="GES22338.1"/>
    </source>
</evidence>
<keyword evidence="2" id="KW-1185">Reference proteome</keyword>
<evidence type="ECO:0000313" key="2">
    <source>
        <dbReference type="Proteomes" id="UP000377595"/>
    </source>
</evidence>
<protein>
    <submittedName>
        <fullName evidence="1">Uncharacterized protein</fullName>
    </submittedName>
</protein>
<dbReference type="Proteomes" id="UP000377595">
    <property type="component" value="Unassembled WGS sequence"/>
</dbReference>
<dbReference type="RefSeq" id="WP_155347294.1">
    <property type="nucleotide sequence ID" value="NZ_BAAAHM010000015.1"/>
</dbReference>
<dbReference type="EMBL" id="BLAF01000030">
    <property type="protein sequence ID" value="GES22338.1"/>
    <property type="molecule type" value="Genomic_DNA"/>
</dbReference>
<dbReference type="AlphaFoldDB" id="A0A5M3XVA8"/>
<organism evidence="1 2">
    <name type="scientific">Acrocarpospora pleiomorpha</name>
    <dbReference type="NCBI Taxonomy" id="90975"/>
    <lineage>
        <taxon>Bacteria</taxon>
        <taxon>Bacillati</taxon>
        <taxon>Actinomycetota</taxon>
        <taxon>Actinomycetes</taxon>
        <taxon>Streptosporangiales</taxon>
        <taxon>Streptosporangiaceae</taxon>
        <taxon>Acrocarpospora</taxon>
    </lineage>
</organism>
<comment type="caution">
    <text evidence="1">The sequence shown here is derived from an EMBL/GenBank/DDBJ whole genome shotgun (WGS) entry which is preliminary data.</text>
</comment>